<proteinExistence type="predicted"/>
<gene>
    <name evidence="1" type="ORF">V1634_19555</name>
</gene>
<evidence type="ECO:0000313" key="2">
    <source>
        <dbReference type="Proteomes" id="UP001339911"/>
    </source>
</evidence>
<protein>
    <submittedName>
        <fullName evidence="1">Uncharacterized protein</fullName>
    </submittedName>
</protein>
<accession>A0ABU7SGI8</accession>
<keyword evidence="2" id="KW-1185">Reference proteome</keyword>
<dbReference type="RefSeq" id="WP_331209317.1">
    <property type="nucleotide sequence ID" value="NZ_JAZGQL010000014.1"/>
</dbReference>
<organism evidence="1 2">
    <name type="scientific">Plantactinospora veratri</name>
    <dbReference type="NCBI Taxonomy" id="1436122"/>
    <lineage>
        <taxon>Bacteria</taxon>
        <taxon>Bacillati</taxon>
        <taxon>Actinomycetota</taxon>
        <taxon>Actinomycetes</taxon>
        <taxon>Micromonosporales</taxon>
        <taxon>Micromonosporaceae</taxon>
        <taxon>Plantactinospora</taxon>
    </lineage>
</organism>
<reference evidence="1 2" key="1">
    <citation type="submission" date="2024-01" db="EMBL/GenBank/DDBJ databases">
        <title>Genome insights into Plantactinospora veratri sp. nov.</title>
        <authorList>
            <person name="Wang L."/>
        </authorList>
    </citation>
    <scope>NUCLEOTIDE SEQUENCE [LARGE SCALE GENOMIC DNA]</scope>
    <source>
        <strain evidence="1 2">NEAU-FHS4</strain>
    </source>
</reference>
<dbReference type="EMBL" id="JAZGQL010000014">
    <property type="protein sequence ID" value="MEE6309036.1"/>
    <property type="molecule type" value="Genomic_DNA"/>
</dbReference>
<comment type="caution">
    <text evidence="1">The sequence shown here is derived from an EMBL/GenBank/DDBJ whole genome shotgun (WGS) entry which is preliminary data.</text>
</comment>
<sequence length="166" mass="18030">MTGFDWAGLSAARNATQDAVPEMVNHALRVLEDLLEETDHVCTFTLVDGPLTADGVIASVDALLPANCRVSALEPVGSWSTTVRAALPGLFVPGRQPYAWAEQGAARTLAEALADWAVALMRRLWPDSAESWTLTVQARDWYEGAYVDVVVRVGDRVWLLHLGVSD</sequence>
<dbReference type="Proteomes" id="UP001339911">
    <property type="component" value="Unassembled WGS sequence"/>
</dbReference>
<evidence type="ECO:0000313" key="1">
    <source>
        <dbReference type="EMBL" id="MEE6309036.1"/>
    </source>
</evidence>
<name>A0ABU7SGI8_9ACTN</name>